<keyword evidence="1" id="KW-1133">Transmembrane helix</keyword>
<sequence>METNLIILSFLFTVFMVFFYVGMTRKLMRFKRYKTYAQVIYTKLIEHYEELSAKRDALIVDKGYNVVDPQPWIDEMHKFISIVIAPALPKSLQATIKKKTLASIEFSSFACAFLVKLLDEPKKPSGYDLDAFTQELEDTDRIDSFFKGEPAYNKGMKVTTRLAGLMLLIAFVGHQGTALAEDAQGFAPITACNALADEPGFSPSNWSELYEGKYTCGTKYKDLGQGALPNNLSMYGMGTKAEVTRVRLMLNVNVKSRAGQDQKTLAGLCTKMTEALIGDVPQGYAGKIAAGTPFESDFNGYRVALTKEVWKTGKGFELNCIVATKYHKE</sequence>
<protein>
    <submittedName>
        <fullName evidence="2">Uncharacterized protein</fullName>
    </submittedName>
</protein>
<keyword evidence="1" id="KW-0472">Membrane</keyword>
<gene>
    <name evidence="2" type="ORF">HNP46_005739</name>
</gene>
<reference evidence="2 3" key="1">
    <citation type="submission" date="2020-08" db="EMBL/GenBank/DDBJ databases">
        <title>Functional genomics of gut bacteria from endangered species of beetles.</title>
        <authorList>
            <person name="Carlos-Shanley C."/>
        </authorList>
    </citation>
    <scope>NUCLEOTIDE SEQUENCE [LARGE SCALE GENOMIC DNA]</scope>
    <source>
        <strain evidence="2 3">S00179</strain>
    </source>
</reference>
<proteinExistence type="predicted"/>
<feature type="transmembrane region" description="Helical" evidence="1">
    <location>
        <begin position="6"/>
        <end position="23"/>
    </location>
</feature>
<name>A0A7W7KPZ2_PSENT</name>
<comment type="caution">
    <text evidence="2">The sequence shown here is derived from an EMBL/GenBank/DDBJ whole genome shotgun (WGS) entry which is preliminary data.</text>
</comment>
<dbReference type="AlphaFoldDB" id="A0A7W7KPZ2"/>
<organism evidence="2 3">
    <name type="scientific">Pseudomonas nitroreducens</name>
    <dbReference type="NCBI Taxonomy" id="46680"/>
    <lineage>
        <taxon>Bacteria</taxon>
        <taxon>Pseudomonadati</taxon>
        <taxon>Pseudomonadota</taxon>
        <taxon>Gammaproteobacteria</taxon>
        <taxon>Pseudomonadales</taxon>
        <taxon>Pseudomonadaceae</taxon>
        <taxon>Pseudomonas</taxon>
    </lineage>
</organism>
<evidence type="ECO:0000313" key="2">
    <source>
        <dbReference type="EMBL" id="MBB4866832.1"/>
    </source>
</evidence>
<accession>A0A7W7KPZ2</accession>
<dbReference type="EMBL" id="JACHLI010000032">
    <property type="protein sequence ID" value="MBB4866832.1"/>
    <property type="molecule type" value="Genomic_DNA"/>
</dbReference>
<dbReference type="Proteomes" id="UP000566995">
    <property type="component" value="Unassembled WGS sequence"/>
</dbReference>
<evidence type="ECO:0000313" key="3">
    <source>
        <dbReference type="Proteomes" id="UP000566995"/>
    </source>
</evidence>
<evidence type="ECO:0000256" key="1">
    <source>
        <dbReference type="SAM" id="Phobius"/>
    </source>
</evidence>
<keyword evidence="1" id="KW-0812">Transmembrane</keyword>
<dbReference type="RefSeq" id="WP_184595715.1">
    <property type="nucleotide sequence ID" value="NZ_JACHLI010000032.1"/>
</dbReference>